<evidence type="ECO:0000313" key="2">
    <source>
        <dbReference type="EMBL" id="MXR19143.1"/>
    </source>
</evidence>
<dbReference type="EMBL" id="WUUU01000001">
    <property type="protein sequence ID" value="MXR19143.1"/>
    <property type="molecule type" value="Genomic_DNA"/>
</dbReference>
<feature type="domain" description="Methanogenesis regulatory protein FilR1 middle" evidence="1">
    <location>
        <begin position="2"/>
        <end position="120"/>
    </location>
</feature>
<name>A0A6B0SI00_9EURY</name>
<dbReference type="AlphaFoldDB" id="A0A6B0SI00"/>
<accession>A0A6B0SI00</accession>
<sequence>MTLLRNSETLRVSDTSRVNLIFVDEIHDQIRSGMASDAIYPPAVVEDITSTYPDATESLLESGQLTLSTHDAFPFGLAIFDDRIGLGGYDPDSGLLSAFVDTDDPDARAWALALFDPYRASAAPVPTPRG</sequence>
<proteinExistence type="predicted"/>
<protein>
    <recommendedName>
        <fullName evidence="1">Methanogenesis regulatory protein FilR1 middle domain-containing protein</fullName>
    </recommendedName>
</protein>
<dbReference type="InterPro" id="IPR013561">
    <property type="entry name" value="FilR1_middle_dom"/>
</dbReference>
<dbReference type="Pfam" id="PF08350">
    <property type="entry name" value="FilR1_middle"/>
    <property type="match status" value="1"/>
</dbReference>
<evidence type="ECO:0000313" key="3">
    <source>
        <dbReference type="Proteomes" id="UP000471521"/>
    </source>
</evidence>
<dbReference type="Proteomes" id="UP000471521">
    <property type="component" value="Unassembled WGS sequence"/>
</dbReference>
<dbReference type="RefSeq" id="WP_159524741.1">
    <property type="nucleotide sequence ID" value="NZ_WUUU01000001.1"/>
</dbReference>
<organism evidence="2 3">
    <name type="scientific">Halobacterium bonnevillei</name>
    <dbReference type="NCBI Taxonomy" id="2692200"/>
    <lineage>
        <taxon>Archaea</taxon>
        <taxon>Methanobacteriati</taxon>
        <taxon>Methanobacteriota</taxon>
        <taxon>Stenosarchaea group</taxon>
        <taxon>Halobacteria</taxon>
        <taxon>Halobacteriales</taxon>
        <taxon>Halobacteriaceae</taxon>
        <taxon>Halobacterium</taxon>
    </lineage>
</organism>
<gene>
    <name evidence="2" type="ORF">GRX66_00465</name>
</gene>
<reference evidence="2 3" key="1">
    <citation type="submission" date="2019-12" db="EMBL/GenBank/DDBJ databases">
        <title>Isolation and characterization of three novel carbon monoxide-oxidizing members of Halobacteria from salione crusts and soils.</title>
        <authorList>
            <person name="Myers M.R."/>
            <person name="King G.M."/>
        </authorList>
    </citation>
    <scope>NUCLEOTIDE SEQUENCE [LARGE SCALE GENOMIC DNA]</scope>
    <source>
        <strain evidence="2 3">PCN9</strain>
    </source>
</reference>
<dbReference type="OrthoDB" id="330490at2157"/>
<comment type="caution">
    <text evidence="2">The sequence shown here is derived from an EMBL/GenBank/DDBJ whole genome shotgun (WGS) entry which is preliminary data.</text>
</comment>
<keyword evidence="3" id="KW-1185">Reference proteome</keyword>
<evidence type="ECO:0000259" key="1">
    <source>
        <dbReference type="Pfam" id="PF08350"/>
    </source>
</evidence>